<gene>
    <name evidence="13" type="ORF">B456_010G037800</name>
</gene>
<evidence type="ECO:0000313" key="13">
    <source>
        <dbReference type="EMBL" id="KJB64217.1"/>
    </source>
</evidence>
<keyword evidence="3 8" id="KW-0238">DNA-binding</keyword>
<organism evidence="13 14">
    <name type="scientific">Gossypium raimondii</name>
    <name type="common">Peruvian cotton</name>
    <name type="synonym">Gossypium klotzschianum subsp. raimondii</name>
    <dbReference type="NCBI Taxonomy" id="29730"/>
    <lineage>
        <taxon>Eukaryota</taxon>
        <taxon>Viridiplantae</taxon>
        <taxon>Streptophyta</taxon>
        <taxon>Embryophyta</taxon>
        <taxon>Tracheophyta</taxon>
        <taxon>Spermatophyta</taxon>
        <taxon>Magnoliopsida</taxon>
        <taxon>eudicotyledons</taxon>
        <taxon>Gunneridae</taxon>
        <taxon>Pentapetalae</taxon>
        <taxon>rosids</taxon>
        <taxon>malvids</taxon>
        <taxon>Malvales</taxon>
        <taxon>Malvaceae</taxon>
        <taxon>Malvoideae</taxon>
        <taxon>Gossypium</taxon>
    </lineage>
</organism>
<dbReference type="InterPro" id="IPR003106">
    <property type="entry name" value="Leu_zip_homeo"/>
</dbReference>
<feature type="domain" description="Homeobox" evidence="12">
    <location>
        <begin position="56"/>
        <end position="116"/>
    </location>
</feature>
<dbReference type="GO" id="GO:0043565">
    <property type="term" value="F:sequence-specific DNA binding"/>
    <property type="evidence" value="ECO:0007669"/>
    <property type="project" value="InterPro"/>
</dbReference>
<dbReference type="Gene3D" id="1.10.10.60">
    <property type="entry name" value="Homeodomain-like"/>
    <property type="match status" value="1"/>
</dbReference>
<dbReference type="InterPro" id="IPR045224">
    <property type="entry name" value="HDZip_class_I_plant"/>
</dbReference>
<keyword evidence="5 10" id="KW-0804">Transcription</keyword>
<dbReference type="FunFam" id="1.10.10.60:FF:000232">
    <property type="entry name" value="homeobox-leucine zipper protein ATHB-13-like"/>
    <property type="match status" value="1"/>
</dbReference>
<evidence type="ECO:0000256" key="10">
    <source>
        <dbReference type="RuleBase" id="RU369038"/>
    </source>
</evidence>
<keyword evidence="6 8" id="KW-0539">Nucleus</keyword>
<feature type="coiled-coil region" evidence="11">
    <location>
        <begin position="122"/>
        <end position="156"/>
    </location>
</feature>
<dbReference type="OMA" id="VYDSEFQ"/>
<feature type="DNA-binding region" description="Homeobox" evidence="8">
    <location>
        <begin position="58"/>
        <end position="117"/>
    </location>
</feature>
<dbReference type="CDD" id="cd00086">
    <property type="entry name" value="homeodomain"/>
    <property type="match status" value="1"/>
</dbReference>
<dbReference type="GO" id="GO:0005634">
    <property type="term" value="C:nucleus"/>
    <property type="evidence" value="ECO:0007669"/>
    <property type="project" value="UniProtKB-SubCell"/>
</dbReference>
<keyword evidence="4 8" id="KW-0371">Homeobox</keyword>
<dbReference type="InterPro" id="IPR017970">
    <property type="entry name" value="Homeobox_CS"/>
</dbReference>
<dbReference type="Gramene" id="KJB64217">
    <property type="protein sequence ID" value="KJB64217"/>
    <property type="gene ID" value="B456_010G037800"/>
</dbReference>
<evidence type="ECO:0000256" key="3">
    <source>
        <dbReference type="ARBA" id="ARBA00023125"/>
    </source>
</evidence>
<dbReference type="PANTHER" id="PTHR24326">
    <property type="entry name" value="HOMEOBOX-LEUCINE ZIPPER PROTEIN"/>
    <property type="match status" value="1"/>
</dbReference>
<accession>A0A0D2R1L8</accession>
<evidence type="ECO:0000256" key="5">
    <source>
        <dbReference type="ARBA" id="ARBA00023163"/>
    </source>
</evidence>
<dbReference type="eggNOG" id="KOG0483">
    <property type="taxonomic scope" value="Eukaryota"/>
</dbReference>
<comment type="similarity">
    <text evidence="7 10">Belongs to the HD-ZIP homeobox family. Class I subfamily.</text>
</comment>
<dbReference type="EMBL" id="CM001749">
    <property type="protein sequence ID" value="KJB64217.1"/>
    <property type="molecule type" value="Genomic_DNA"/>
</dbReference>
<protein>
    <recommendedName>
        <fullName evidence="10">Homeobox-leucine zipper protein</fullName>
    </recommendedName>
    <alternativeName>
        <fullName evidence="10">HD-ZIP protein</fullName>
    </alternativeName>
    <alternativeName>
        <fullName evidence="10">Homeodomain transcription factor</fullName>
    </alternativeName>
</protein>
<dbReference type="PRINTS" id="PR00031">
    <property type="entry name" value="HTHREPRESSR"/>
</dbReference>
<dbReference type="PROSITE" id="PS50071">
    <property type="entry name" value="HOMEOBOX_2"/>
    <property type="match status" value="1"/>
</dbReference>
<evidence type="ECO:0000256" key="1">
    <source>
        <dbReference type="ARBA" id="ARBA00004123"/>
    </source>
</evidence>
<dbReference type="SUPFAM" id="SSF46689">
    <property type="entry name" value="Homeodomain-like"/>
    <property type="match status" value="1"/>
</dbReference>
<dbReference type="InterPro" id="IPR000047">
    <property type="entry name" value="HTH_motif"/>
</dbReference>
<dbReference type="PANTHER" id="PTHR24326:SF535">
    <property type="entry name" value="HOMEOBOX-LEUCINE ZIPPER PROTEIN"/>
    <property type="match status" value="1"/>
</dbReference>
<dbReference type="SMART" id="SM00389">
    <property type="entry name" value="HOX"/>
    <property type="match status" value="1"/>
</dbReference>
<keyword evidence="2 10" id="KW-0805">Transcription regulation</keyword>
<dbReference type="GO" id="GO:0000981">
    <property type="term" value="F:DNA-binding transcription factor activity, RNA polymerase II-specific"/>
    <property type="evidence" value="ECO:0007669"/>
    <property type="project" value="UniProtKB-UniRule"/>
</dbReference>
<dbReference type="AlphaFoldDB" id="A0A0D2R1L8"/>
<evidence type="ECO:0000256" key="8">
    <source>
        <dbReference type="PROSITE-ProRule" id="PRU00108"/>
    </source>
</evidence>
<reference evidence="13 14" key="1">
    <citation type="journal article" date="2012" name="Nature">
        <title>Repeated polyploidization of Gossypium genomes and the evolution of spinnable cotton fibres.</title>
        <authorList>
            <person name="Paterson A.H."/>
            <person name="Wendel J.F."/>
            <person name="Gundlach H."/>
            <person name="Guo H."/>
            <person name="Jenkins J."/>
            <person name="Jin D."/>
            <person name="Llewellyn D."/>
            <person name="Showmaker K.C."/>
            <person name="Shu S."/>
            <person name="Udall J."/>
            <person name="Yoo M.J."/>
            <person name="Byers R."/>
            <person name="Chen W."/>
            <person name="Doron-Faigenboim A."/>
            <person name="Duke M.V."/>
            <person name="Gong L."/>
            <person name="Grimwood J."/>
            <person name="Grover C."/>
            <person name="Grupp K."/>
            <person name="Hu G."/>
            <person name="Lee T.H."/>
            <person name="Li J."/>
            <person name="Lin L."/>
            <person name="Liu T."/>
            <person name="Marler B.S."/>
            <person name="Page J.T."/>
            <person name="Roberts A.W."/>
            <person name="Romanel E."/>
            <person name="Sanders W.S."/>
            <person name="Szadkowski E."/>
            <person name="Tan X."/>
            <person name="Tang H."/>
            <person name="Xu C."/>
            <person name="Wang J."/>
            <person name="Wang Z."/>
            <person name="Zhang D."/>
            <person name="Zhang L."/>
            <person name="Ashrafi H."/>
            <person name="Bedon F."/>
            <person name="Bowers J.E."/>
            <person name="Brubaker C.L."/>
            <person name="Chee P.W."/>
            <person name="Das S."/>
            <person name="Gingle A.R."/>
            <person name="Haigler C.H."/>
            <person name="Harker D."/>
            <person name="Hoffmann L.V."/>
            <person name="Hovav R."/>
            <person name="Jones D.C."/>
            <person name="Lemke C."/>
            <person name="Mansoor S."/>
            <person name="ur Rahman M."/>
            <person name="Rainville L.N."/>
            <person name="Rambani A."/>
            <person name="Reddy U.K."/>
            <person name="Rong J.K."/>
            <person name="Saranga Y."/>
            <person name="Scheffler B.E."/>
            <person name="Scheffler J.A."/>
            <person name="Stelly D.M."/>
            <person name="Triplett B.A."/>
            <person name="Van Deynze A."/>
            <person name="Vaslin M.F."/>
            <person name="Waghmare V.N."/>
            <person name="Walford S.A."/>
            <person name="Wright R.J."/>
            <person name="Zaki E.A."/>
            <person name="Zhang T."/>
            <person name="Dennis E.S."/>
            <person name="Mayer K.F."/>
            <person name="Peterson D.G."/>
            <person name="Rokhsar D.S."/>
            <person name="Wang X."/>
            <person name="Schmutz J."/>
        </authorList>
    </citation>
    <scope>NUCLEOTIDE SEQUENCE [LARGE SCALE GENOMIC DNA]</scope>
</reference>
<name>A0A0D2R1L8_GOSRA</name>
<dbReference type="KEGG" id="gra:105774400"/>
<dbReference type="OrthoDB" id="6159439at2759"/>
<proteinExistence type="inferred from homology"/>
<dbReference type="GO" id="GO:0045893">
    <property type="term" value="P:positive regulation of DNA-templated transcription"/>
    <property type="evidence" value="ECO:0007669"/>
    <property type="project" value="TreeGrafter"/>
</dbReference>
<dbReference type="Proteomes" id="UP000032304">
    <property type="component" value="Chromosome 10"/>
</dbReference>
<dbReference type="Pfam" id="PF00046">
    <property type="entry name" value="Homeodomain"/>
    <property type="match status" value="1"/>
</dbReference>
<comment type="function">
    <text evidence="10">Transcription factor.</text>
</comment>
<evidence type="ECO:0000256" key="11">
    <source>
        <dbReference type="SAM" id="Coils"/>
    </source>
</evidence>
<keyword evidence="11" id="KW-0175">Coiled coil</keyword>
<dbReference type="PROSITE" id="PS00027">
    <property type="entry name" value="HOMEOBOX_1"/>
    <property type="match status" value="1"/>
</dbReference>
<evidence type="ECO:0000256" key="2">
    <source>
        <dbReference type="ARBA" id="ARBA00023015"/>
    </source>
</evidence>
<dbReference type="InterPro" id="IPR001356">
    <property type="entry name" value="HD"/>
</dbReference>
<sequence length="260" mass="30065">MKRLSPSPSLDAFMSISQPKVDYAEEKRSKKHQIYSKEFQAMLDGLDEEDSLEEGGQATEKKRRLSMHQVKALEKNFDVGNKLEPERKVKLAEELGLQPRQVAIWFQNRRARWKTKVLEKDYAMLKANYDALKLDHDNLEKEKLGLIAKLRDLKSKLKEECPSFSVRNKEQGCCENDDDDDCNGIVKEESNVMNGSSSSSDSSNNHKWFKPFESRMDMGYTYDEPELVELEERSMFSAEESCGFFSVDQAPSLQWYFTGQ</sequence>
<evidence type="ECO:0000256" key="4">
    <source>
        <dbReference type="ARBA" id="ARBA00023155"/>
    </source>
</evidence>
<evidence type="ECO:0000256" key="9">
    <source>
        <dbReference type="RuleBase" id="RU000682"/>
    </source>
</evidence>
<comment type="subcellular location">
    <subcellularLocation>
        <location evidence="1 8 9">Nucleus</location>
    </subcellularLocation>
</comment>
<evidence type="ECO:0000313" key="14">
    <source>
        <dbReference type="Proteomes" id="UP000032304"/>
    </source>
</evidence>
<dbReference type="InterPro" id="IPR009057">
    <property type="entry name" value="Homeodomain-like_sf"/>
</dbReference>
<evidence type="ECO:0000256" key="6">
    <source>
        <dbReference type="ARBA" id="ARBA00023242"/>
    </source>
</evidence>
<evidence type="ECO:0000256" key="7">
    <source>
        <dbReference type="ARBA" id="ARBA00025748"/>
    </source>
</evidence>
<keyword evidence="14" id="KW-1185">Reference proteome</keyword>
<dbReference type="Pfam" id="PF02183">
    <property type="entry name" value="HALZ"/>
    <property type="match status" value="1"/>
</dbReference>
<evidence type="ECO:0000259" key="12">
    <source>
        <dbReference type="PROSITE" id="PS50071"/>
    </source>
</evidence>